<sequence>MRTIRSDIGPQPPLAGTTVTAHVRTAGPDGFHCTVYDVATGRAWDALLPRTEARDLPDGAAPPRPAPGDRVVALVVDVVDAAGAEGADVADGTEGGARLVLSTTAPELVERILAGFVDEIVTGRVVIKGVARVAGSKSKVAVAPTSPGVDARGACIGRGASRLKAAAALLNRGSGRERLEIIEYAGDRTAFLANAMNPVQVTDVLVKGGNAVVAVEEHQLSGGIGEGGLNAELAGRLTGLYVRVVKAGTDMHQAMDRVLAGARVADAR</sequence>
<evidence type="ECO:0000259" key="7">
    <source>
        <dbReference type="Pfam" id="PF26594"/>
    </source>
</evidence>
<dbReference type="RefSeq" id="WP_173097247.1">
    <property type="nucleotide sequence ID" value="NZ_CP053892.1"/>
</dbReference>
<dbReference type="InterPro" id="IPR025249">
    <property type="entry name" value="TF_NusA_KH_1st"/>
</dbReference>
<keyword evidence="4" id="KW-0805">Transcription regulation</keyword>
<name>A0A7D3ZLN9_ACTVE</name>
<keyword evidence="9" id="KW-1185">Reference proteome</keyword>
<dbReference type="AlphaFoldDB" id="A0A7D3ZLN9"/>
<proteinExistence type="predicted"/>
<feature type="domain" description="NusA-like second KH" evidence="7">
    <location>
        <begin position="190"/>
        <end position="245"/>
    </location>
</feature>
<dbReference type="InterPro" id="IPR015946">
    <property type="entry name" value="KH_dom-like_a/b"/>
</dbReference>
<dbReference type="GO" id="GO:0031564">
    <property type="term" value="P:transcription antitermination"/>
    <property type="evidence" value="ECO:0007669"/>
    <property type="project" value="InterPro"/>
</dbReference>
<dbReference type="InterPro" id="IPR030842">
    <property type="entry name" value="TF_NusA_bacterial"/>
</dbReference>
<organism evidence="8 9">
    <name type="scientific">Actinomadura verrucosospora</name>
    <dbReference type="NCBI Taxonomy" id="46165"/>
    <lineage>
        <taxon>Bacteria</taxon>
        <taxon>Bacillati</taxon>
        <taxon>Actinomycetota</taxon>
        <taxon>Actinomycetes</taxon>
        <taxon>Streptosporangiales</taxon>
        <taxon>Thermomonosporaceae</taxon>
        <taxon>Actinomadura</taxon>
    </lineage>
</organism>
<dbReference type="Pfam" id="PF13184">
    <property type="entry name" value="KH_NusA_1st"/>
    <property type="match status" value="1"/>
</dbReference>
<evidence type="ECO:0000313" key="9">
    <source>
        <dbReference type="Proteomes" id="UP000501240"/>
    </source>
</evidence>
<evidence type="ECO:0000256" key="5">
    <source>
        <dbReference type="ARBA" id="ARBA00023163"/>
    </source>
</evidence>
<feature type="domain" description="Transcription factor NusA first KH" evidence="6">
    <location>
        <begin position="104"/>
        <end position="171"/>
    </location>
</feature>
<keyword evidence="2" id="KW-0963">Cytoplasm</keyword>
<dbReference type="GO" id="GO:0005829">
    <property type="term" value="C:cytosol"/>
    <property type="evidence" value="ECO:0007669"/>
    <property type="project" value="TreeGrafter"/>
</dbReference>
<keyword evidence="1" id="KW-0806">Transcription termination</keyword>
<evidence type="ECO:0000313" key="8">
    <source>
        <dbReference type="EMBL" id="QKG23261.1"/>
    </source>
</evidence>
<dbReference type="EMBL" id="CP053892">
    <property type="protein sequence ID" value="QKG23261.1"/>
    <property type="molecule type" value="Genomic_DNA"/>
</dbReference>
<evidence type="ECO:0000256" key="3">
    <source>
        <dbReference type="ARBA" id="ARBA00022884"/>
    </source>
</evidence>
<evidence type="ECO:0000256" key="1">
    <source>
        <dbReference type="ARBA" id="ARBA00022472"/>
    </source>
</evidence>
<dbReference type="Gene3D" id="3.30.300.20">
    <property type="match status" value="2"/>
</dbReference>
<evidence type="ECO:0000256" key="2">
    <source>
        <dbReference type="ARBA" id="ARBA00022490"/>
    </source>
</evidence>
<gene>
    <name evidence="8" type="ORF">ACTIVE_4904</name>
</gene>
<dbReference type="SUPFAM" id="SSF54814">
    <property type="entry name" value="Prokaryotic type KH domain (KH-domain type II)"/>
    <property type="match status" value="2"/>
</dbReference>
<dbReference type="PANTHER" id="PTHR22648">
    <property type="entry name" value="TRANSCRIPTION TERMINATION FACTOR NUSA"/>
    <property type="match status" value="1"/>
</dbReference>
<dbReference type="InterPro" id="IPR009019">
    <property type="entry name" value="KH_sf_prok-type"/>
</dbReference>
<evidence type="ECO:0000259" key="6">
    <source>
        <dbReference type="Pfam" id="PF13184"/>
    </source>
</evidence>
<dbReference type="GO" id="GO:0006353">
    <property type="term" value="P:DNA-templated transcription termination"/>
    <property type="evidence" value="ECO:0007669"/>
    <property type="project" value="UniProtKB-KW"/>
</dbReference>
<dbReference type="Pfam" id="PF26594">
    <property type="entry name" value="KH_NusA_2nd"/>
    <property type="match status" value="1"/>
</dbReference>
<evidence type="ECO:0000256" key="4">
    <source>
        <dbReference type="ARBA" id="ARBA00023015"/>
    </source>
</evidence>
<dbReference type="Proteomes" id="UP000501240">
    <property type="component" value="Chromosome"/>
</dbReference>
<dbReference type="PANTHER" id="PTHR22648:SF0">
    <property type="entry name" value="TRANSCRIPTION TERMINATION_ANTITERMINATION PROTEIN NUSA"/>
    <property type="match status" value="1"/>
</dbReference>
<protein>
    <submittedName>
        <fullName evidence="8">Transcription termination factor NusA</fullName>
    </submittedName>
</protein>
<dbReference type="InterPro" id="IPR058582">
    <property type="entry name" value="KH_NusA_2nd"/>
</dbReference>
<keyword evidence="5" id="KW-0804">Transcription</keyword>
<keyword evidence="3" id="KW-0694">RNA-binding</keyword>
<reference evidence="8 9" key="1">
    <citation type="submission" date="2020-05" db="EMBL/GenBank/DDBJ databases">
        <title>Actinomadura verrucosospora NRRL-B18236 (PFL_A860) Genome sequencing and assembly.</title>
        <authorList>
            <person name="Samborskyy M."/>
        </authorList>
    </citation>
    <scope>NUCLEOTIDE SEQUENCE [LARGE SCALE GENOMIC DNA]</scope>
    <source>
        <strain evidence="8 9">NRRL:B18236</strain>
    </source>
</reference>
<accession>A0A7D3ZLN9</accession>
<dbReference type="GO" id="GO:0003723">
    <property type="term" value="F:RNA binding"/>
    <property type="evidence" value="ECO:0007669"/>
    <property type="project" value="UniProtKB-KW"/>
</dbReference>